<proteinExistence type="predicted"/>
<comment type="caution">
    <text evidence="1">The sequence shown here is derived from an EMBL/GenBank/DDBJ whole genome shotgun (WGS) entry which is preliminary data.</text>
</comment>
<organism evidence="1 2">
    <name type="scientific">Brachionus calyciflorus</name>
    <dbReference type="NCBI Taxonomy" id="104777"/>
    <lineage>
        <taxon>Eukaryota</taxon>
        <taxon>Metazoa</taxon>
        <taxon>Spiralia</taxon>
        <taxon>Gnathifera</taxon>
        <taxon>Rotifera</taxon>
        <taxon>Eurotatoria</taxon>
        <taxon>Monogononta</taxon>
        <taxon>Pseudotrocha</taxon>
        <taxon>Ploima</taxon>
        <taxon>Brachionidae</taxon>
        <taxon>Brachionus</taxon>
    </lineage>
</organism>
<keyword evidence="2" id="KW-1185">Reference proteome</keyword>
<accession>A0A814RYI5</accession>
<protein>
    <submittedName>
        <fullName evidence="1">Uncharacterized protein</fullName>
    </submittedName>
</protein>
<dbReference type="AlphaFoldDB" id="A0A814RYI5"/>
<sequence>MDKNGMDDACLIWDNAACHNKNIVLTSAVFKNLKLIEVPP</sequence>
<gene>
    <name evidence="1" type="ORF">OXX778_LOCUS22820</name>
</gene>
<name>A0A814RYI5_9BILA</name>
<dbReference type="EMBL" id="CAJNOC010010355">
    <property type="protein sequence ID" value="CAF1139131.1"/>
    <property type="molecule type" value="Genomic_DNA"/>
</dbReference>
<evidence type="ECO:0000313" key="1">
    <source>
        <dbReference type="EMBL" id="CAF1139131.1"/>
    </source>
</evidence>
<dbReference type="Proteomes" id="UP000663879">
    <property type="component" value="Unassembled WGS sequence"/>
</dbReference>
<evidence type="ECO:0000313" key="2">
    <source>
        <dbReference type="Proteomes" id="UP000663879"/>
    </source>
</evidence>
<reference evidence="1" key="1">
    <citation type="submission" date="2021-02" db="EMBL/GenBank/DDBJ databases">
        <authorList>
            <person name="Nowell W R."/>
        </authorList>
    </citation>
    <scope>NUCLEOTIDE SEQUENCE</scope>
    <source>
        <strain evidence="1">Ploen Becks lab</strain>
    </source>
</reference>
<feature type="non-terminal residue" evidence="1">
    <location>
        <position position="40"/>
    </location>
</feature>